<dbReference type="SUPFAM" id="SSF81383">
    <property type="entry name" value="F-box domain"/>
    <property type="match status" value="1"/>
</dbReference>
<proteinExistence type="predicted"/>
<dbReference type="InterPro" id="IPR001810">
    <property type="entry name" value="F-box_dom"/>
</dbReference>
<keyword evidence="3" id="KW-1185">Reference proteome</keyword>
<dbReference type="EMBL" id="JBBPBK010000002">
    <property type="protein sequence ID" value="KAK9289761.1"/>
    <property type="molecule type" value="Genomic_DNA"/>
</dbReference>
<dbReference type="NCBIfam" id="TIGR01640">
    <property type="entry name" value="F_box_assoc_1"/>
    <property type="match status" value="1"/>
</dbReference>
<comment type="caution">
    <text evidence="2">The sequence shown here is derived from an EMBL/GenBank/DDBJ whole genome shotgun (WGS) entry which is preliminary data.</text>
</comment>
<dbReference type="PANTHER" id="PTHR31672:SF11">
    <property type="entry name" value="F-BOX PROTEIN CPR1-LIKE ISOFORM X2"/>
    <property type="match status" value="1"/>
</dbReference>
<reference evidence="2 3" key="1">
    <citation type="journal article" date="2024" name="Plant J.">
        <title>Genome sequences and population genomics reveal climatic adaptation and genomic divergence between two closely related sweetgum species.</title>
        <authorList>
            <person name="Xu W.Q."/>
            <person name="Ren C.Q."/>
            <person name="Zhang X.Y."/>
            <person name="Comes H.P."/>
            <person name="Liu X.H."/>
            <person name="Li Y.G."/>
            <person name="Kettle C.J."/>
            <person name="Jalonen R."/>
            <person name="Gaisberger H."/>
            <person name="Ma Y.Z."/>
            <person name="Qiu Y.X."/>
        </authorList>
    </citation>
    <scope>NUCLEOTIDE SEQUENCE [LARGE SCALE GENOMIC DNA]</scope>
    <source>
        <strain evidence="2">Hangzhou</strain>
    </source>
</reference>
<dbReference type="InterPro" id="IPR036047">
    <property type="entry name" value="F-box-like_dom_sf"/>
</dbReference>
<dbReference type="Gene3D" id="1.20.1280.50">
    <property type="match status" value="1"/>
</dbReference>
<feature type="domain" description="F-box" evidence="1">
    <location>
        <begin position="39"/>
        <end position="86"/>
    </location>
</feature>
<dbReference type="InterPro" id="IPR013187">
    <property type="entry name" value="F-box-assoc_dom_typ3"/>
</dbReference>
<accession>A0AAP0S272</accession>
<organism evidence="2 3">
    <name type="scientific">Liquidambar formosana</name>
    <name type="common">Formosan gum</name>
    <dbReference type="NCBI Taxonomy" id="63359"/>
    <lineage>
        <taxon>Eukaryota</taxon>
        <taxon>Viridiplantae</taxon>
        <taxon>Streptophyta</taxon>
        <taxon>Embryophyta</taxon>
        <taxon>Tracheophyta</taxon>
        <taxon>Spermatophyta</taxon>
        <taxon>Magnoliopsida</taxon>
        <taxon>eudicotyledons</taxon>
        <taxon>Gunneridae</taxon>
        <taxon>Pentapetalae</taxon>
        <taxon>Saxifragales</taxon>
        <taxon>Altingiaceae</taxon>
        <taxon>Liquidambar</taxon>
    </lineage>
</organism>
<gene>
    <name evidence="2" type="ORF">L1049_007920</name>
</gene>
<dbReference type="PROSITE" id="PS50181">
    <property type="entry name" value="FBOX"/>
    <property type="match status" value="1"/>
</dbReference>
<sequence length="367" mass="42760">MWKEATELSDFEFALEEQEDVSKKNKRKEKNILKEEEEKYCLPSLPENIIFDILARIPASYLHCKFRYICKAWDNIISSSKFIAQNAIQNKHNQLLVQIPTSTKQHYYKAKLLEMEEMELDFKLHCFDMRRMGRIRSSCNGLLLIHDPKQKGVLYVMNLLTKCVVTLPKCPSRCPHKACGSTLGFSRSTREYKVVHMYSDVFGYEIFTLGCSDNEWKRIPGPFKEPYDRPFCLDFNWGDPVKINDQFLHWYVSSSQFIISMDVTDENSRKTYLPDCSEEIDKSKYALLEMGGYLSLVYKVSGIQIDVWILRDFQAQVWFKKHSIITESINYTNLKDSSLPSKYKNALPDLNKLVPLASLRNGEGDNV</sequence>
<dbReference type="InterPro" id="IPR017451">
    <property type="entry name" value="F-box-assoc_interact_dom"/>
</dbReference>
<protein>
    <recommendedName>
        <fullName evidence="1">F-box domain-containing protein</fullName>
    </recommendedName>
</protein>
<evidence type="ECO:0000313" key="2">
    <source>
        <dbReference type="EMBL" id="KAK9289761.1"/>
    </source>
</evidence>
<name>A0AAP0S272_LIQFO</name>
<dbReference type="Proteomes" id="UP001415857">
    <property type="component" value="Unassembled WGS sequence"/>
</dbReference>
<dbReference type="PANTHER" id="PTHR31672">
    <property type="entry name" value="BNACNNG10540D PROTEIN"/>
    <property type="match status" value="1"/>
</dbReference>
<dbReference type="Pfam" id="PF00646">
    <property type="entry name" value="F-box"/>
    <property type="match status" value="1"/>
</dbReference>
<dbReference type="Pfam" id="PF08268">
    <property type="entry name" value="FBA_3"/>
    <property type="match status" value="1"/>
</dbReference>
<evidence type="ECO:0000259" key="1">
    <source>
        <dbReference type="PROSITE" id="PS50181"/>
    </source>
</evidence>
<evidence type="ECO:0000313" key="3">
    <source>
        <dbReference type="Proteomes" id="UP001415857"/>
    </source>
</evidence>
<dbReference type="AlphaFoldDB" id="A0AAP0S272"/>
<dbReference type="InterPro" id="IPR050796">
    <property type="entry name" value="SCF_F-box_component"/>
</dbReference>